<dbReference type="Pfam" id="PF03885">
    <property type="entry name" value="DUF327"/>
    <property type="match status" value="1"/>
</dbReference>
<organism evidence="2 3">
    <name type="scientific">Caldanaerobacter subterraneus subsp. pacificus DSM 12653</name>
    <dbReference type="NCBI Taxonomy" id="391606"/>
    <lineage>
        <taxon>Bacteria</taxon>
        <taxon>Bacillati</taxon>
        <taxon>Bacillota</taxon>
        <taxon>Clostridia</taxon>
        <taxon>Thermoanaerobacterales</taxon>
        <taxon>Thermoanaerobacteraceae</taxon>
        <taxon>Caldanaerobacter</taxon>
    </lineage>
</organism>
<sequence length="149" mass="17753">MFAMRVNEVRPSKVVSEIKSEISRTYKVEKKFGETFEKELDRVYKDKLSEILSEIDEAADKLKESLNLQDLLKYKKLVKKFLQEATENMLKYTKKEHVDLRGRKRIYSLVEKVDKELEKLTEEFLKESKKLELLKMIDDIRGLLIDIYS</sequence>
<evidence type="ECO:0000256" key="1">
    <source>
        <dbReference type="SAM" id="Coils"/>
    </source>
</evidence>
<reference evidence="2 3" key="2">
    <citation type="journal article" date="2015" name="BMC Genomics">
        <title>Analysis of three genomes within the thermophilic bacterial species Caldanaerobacter subterraneus with a focus on carbon monoxide dehydrogenase evolution and hydrolase diversity.</title>
        <authorList>
            <person name="Sant'Anna F.H."/>
            <person name="Lebedinsky A.V."/>
            <person name="Sokolova T.G."/>
            <person name="Robb F.T."/>
            <person name="Gonzalez J.M."/>
        </authorList>
    </citation>
    <scope>NUCLEOTIDE SEQUENCE [LARGE SCALE GENOMIC DNA]</scope>
    <source>
        <strain evidence="2 3">DSM 12653</strain>
    </source>
</reference>
<keyword evidence="1" id="KW-0175">Coiled coil</keyword>
<gene>
    <name evidence="2" type="ORF">CDSM653_00075</name>
</gene>
<dbReference type="EMBL" id="ABXP02000012">
    <property type="protein sequence ID" value="KKC30860.1"/>
    <property type="molecule type" value="Genomic_DNA"/>
</dbReference>
<dbReference type="InterPro" id="IPR024042">
    <property type="entry name" value="TM1646-like_dom_sf"/>
</dbReference>
<comment type="caution">
    <text evidence="2">The sequence shown here is derived from an EMBL/GenBank/DDBJ whole genome shotgun (WGS) entry which is preliminary data.</text>
</comment>
<accession>A0A0F5PQI5</accession>
<evidence type="ECO:0000313" key="3">
    <source>
        <dbReference type="Proteomes" id="UP000010146"/>
    </source>
</evidence>
<evidence type="ECO:0008006" key="4">
    <source>
        <dbReference type="Google" id="ProtNLM"/>
    </source>
</evidence>
<dbReference type="Gene3D" id="1.20.120.490">
    <property type="entry name" value="Hypothetical protein TM1646-like domain"/>
    <property type="match status" value="1"/>
</dbReference>
<evidence type="ECO:0000313" key="2">
    <source>
        <dbReference type="EMBL" id="KKC30860.1"/>
    </source>
</evidence>
<name>A0A0F5PQI5_9THEO</name>
<proteinExistence type="predicted"/>
<reference evidence="3" key="3">
    <citation type="submission" date="2015-02" db="EMBL/GenBank/DDBJ databases">
        <title>Genome analysis of three genomes within the thermophilic hydrogenogenic bacterial species Caldanaerobacter subterraneus.</title>
        <authorList>
            <person name="Sant'Anna F.H."/>
            <person name="Lebedinsky A."/>
            <person name="Sokolova T."/>
            <person name="Robb F.T."/>
            <person name="Gonzalez J.M."/>
        </authorList>
    </citation>
    <scope>NUCLEOTIDE SEQUENCE [LARGE SCALE GENOMIC DNA]</scope>
    <source>
        <strain evidence="3">DSM 12653</strain>
    </source>
</reference>
<dbReference type="AlphaFoldDB" id="A0A0F5PQI5"/>
<dbReference type="SUPFAM" id="SSF158397">
    <property type="entry name" value="TM1646-like"/>
    <property type="match status" value="1"/>
</dbReference>
<protein>
    <recommendedName>
        <fullName evidence="4">DUF327 domain-containing protein</fullName>
    </recommendedName>
</protein>
<dbReference type="InterPro" id="IPR005585">
    <property type="entry name" value="DUF327"/>
</dbReference>
<dbReference type="Proteomes" id="UP000010146">
    <property type="component" value="Unassembled WGS sequence"/>
</dbReference>
<feature type="coiled-coil region" evidence="1">
    <location>
        <begin position="103"/>
        <end position="130"/>
    </location>
</feature>
<reference evidence="2 3" key="1">
    <citation type="submission" date="2008-07" db="EMBL/GenBank/DDBJ databases">
        <authorList>
            <person name="Gonzalez J."/>
            <person name="Sokolova T."/>
            <person name="Ferriera S."/>
            <person name="Johnson J."/>
            <person name="Kravitz S."/>
            <person name="Beeson K."/>
            <person name="Sutton G."/>
            <person name="Rogers Y.-H."/>
            <person name="Friedman R."/>
            <person name="Frazier M."/>
            <person name="Venter J.C."/>
        </authorList>
    </citation>
    <scope>NUCLEOTIDE SEQUENCE [LARGE SCALE GENOMIC DNA]</scope>
    <source>
        <strain evidence="2 3">DSM 12653</strain>
    </source>
</reference>